<reference evidence="1 2" key="1">
    <citation type="journal article" date="2021" name="Nat. Commun.">
        <title>Genetic determinants of endophytism in the Arabidopsis root mycobiome.</title>
        <authorList>
            <person name="Mesny F."/>
            <person name="Miyauchi S."/>
            <person name="Thiergart T."/>
            <person name="Pickel B."/>
            <person name="Atanasova L."/>
            <person name="Karlsson M."/>
            <person name="Huettel B."/>
            <person name="Barry K.W."/>
            <person name="Haridas S."/>
            <person name="Chen C."/>
            <person name="Bauer D."/>
            <person name="Andreopoulos W."/>
            <person name="Pangilinan J."/>
            <person name="LaButti K."/>
            <person name="Riley R."/>
            <person name="Lipzen A."/>
            <person name="Clum A."/>
            <person name="Drula E."/>
            <person name="Henrissat B."/>
            <person name="Kohler A."/>
            <person name="Grigoriev I.V."/>
            <person name="Martin F.M."/>
            <person name="Hacquard S."/>
        </authorList>
    </citation>
    <scope>NUCLEOTIDE SEQUENCE [LARGE SCALE GENOMIC DNA]</scope>
    <source>
        <strain evidence="1 2">MPI-SDFR-AT-0079</strain>
    </source>
</reference>
<keyword evidence="2" id="KW-1185">Reference proteome</keyword>
<sequence length="52" mass="5934">KEMPTTRIELVTLSLRVTRSTPEPCGPKLICLFVEFSSRACRLYPLVVKVVR</sequence>
<protein>
    <submittedName>
        <fullName evidence="1">Uncharacterized protein</fullName>
    </submittedName>
</protein>
<gene>
    <name evidence="1" type="ORF">F5144DRAFT_471209</name>
</gene>
<feature type="non-terminal residue" evidence="1">
    <location>
        <position position="52"/>
    </location>
</feature>
<evidence type="ECO:0000313" key="1">
    <source>
        <dbReference type="EMBL" id="KAH6651337.1"/>
    </source>
</evidence>
<dbReference type="EMBL" id="JAGIZQ010000001">
    <property type="protein sequence ID" value="KAH6651337.1"/>
    <property type="molecule type" value="Genomic_DNA"/>
</dbReference>
<name>A0ACB7PQ41_9PEZI</name>
<dbReference type="Proteomes" id="UP000724584">
    <property type="component" value="Unassembled WGS sequence"/>
</dbReference>
<evidence type="ECO:0000313" key="2">
    <source>
        <dbReference type="Proteomes" id="UP000724584"/>
    </source>
</evidence>
<comment type="caution">
    <text evidence="1">The sequence shown here is derived from an EMBL/GenBank/DDBJ whole genome shotgun (WGS) entry which is preliminary data.</text>
</comment>
<feature type="non-terminal residue" evidence="1">
    <location>
        <position position="1"/>
    </location>
</feature>
<proteinExistence type="predicted"/>
<organism evidence="1 2">
    <name type="scientific">Chaetomium tenue</name>
    <dbReference type="NCBI Taxonomy" id="1854479"/>
    <lineage>
        <taxon>Eukaryota</taxon>
        <taxon>Fungi</taxon>
        <taxon>Dikarya</taxon>
        <taxon>Ascomycota</taxon>
        <taxon>Pezizomycotina</taxon>
        <taxon>Sordariomycetes</taxon>
        <taxon>Sordariomycetidae</taxon>
        <taxon>Sordariales</taxon>
        <taxon>Chaetomiaceae</taxon>
        <taxon>Chaetomium</taxon>
    </lineage>
</organism>
<accession>A0ACB7PQ41</accession>